<keyword evidence="2" id="KW-1185">Reference proteome</keyword>
<evidence type="ECO:0000313" key="2">
    <source>
        <dbReference type="Proteomes" id="UP000321595"/>
    </source>
</evidence>
<proteinExistence type="predicted"/>
<protein>
    <submittedName>
        <fullName evidence="1">Uncharacterized protein</fullName>
    </submittedName>
</protein>
<reference evidence="1 2" key="1">
    <citation type="submission" date="2019-08" db="EMBL/GenBank/DDBJ databases">
        <authorList>
            <person name="Liang Q."/>
        </authorList>
    </citation>
    <scope>NUCLEOTIDE SEQUENCE [LARGE SCALE GENOMIC DNA]</scope>
    <source>
        <strain evidence="1 2">V1718</strain>
    </source>
</reference>
<evidence type="ECO:0000313" key="1">
    <source>
        <dbReference type="EMBL" id="QED28332.1"/>
    </source>
</evidence>
<dbReference type="SUPFAM" id="SSF55486">
    <property type="entry name" value="Metalloproteases ('zincins'), catalytic domain"/>
    <property type="match status" value="1"/>
</dbReference>
<organism evidence="1 2">
    <name type="scientific">Microvenator marinus</name>
    <dbReference type="NCBI Taxonomy" id="2600177"/>
    <lineage>
        <taxon>Bacteria</taxon>
        <taxon>Deltaproteobacteria</taxon>
        <taxon>Bradymonadales</taxon>
        <taxon>Microvenatoraceae</taxon>
        <taxon>Microvenator</taxon>
    </lineage>
</organism>
<dbReference type="OrthoDB" id="5493276at2"/>
<dbReference type="RefSeq" id="WP_146960663.1">
    <property type="nucleotide sequence ID" value="NZ_CP042467.1"/>
</dbReference>
<dbReference type="Proteomes" id="UP000321595">
    <property type="component" value="Chromosome"/>
</dbReference>
<accession>A0A5B8XQZ5</accession>
<dbReference type="PROSITE" id="PS51257">
    <property type="entry name" value="PROKAR_LIPOPROTEIN"/>
    <property type="match status" value="1"/>
</dbReference>
<sequence>MSMKTLGIAGIFVLLSLGCGPSEPGINFETRYVVMDLEDQTYQLAERPLETLESVVEVRGSALTMRHGGELYAGVSAPETAEEFEQALLVRDDIAPQLDFEMQSNVVVPFDTDSLMMLTAYHHVERAKIYFEGLDLQDSVGPLPTYYRPTVDTGPILLPIPLLTDNAAYAYTLDAFLLPPQFLLSELPLAANRGVMVHEYSHAVFNRVVYNDERVPEYLFEEWPNAAINELRSLDEGVADIFGALETGDANFIEPSITADFGIDRDLAVLRTLDQGLLDTAQNQDELTYNPYDLGSVVASTIWSLLDVFSAEELGALVLDSLYAIRGPGPDFRIVSFFNAFVNASPAAERTHVCERFRERLTPLEASLECAQ</sequence>
<dbReference type="EMBL" id="CP042467">
    <property type="protein sequence ID" value="QED28332.1"/>
    <property type="molecule type" value="Genomic_DNA"/>
</dbReference>
<dbReference type="AlphaFoldDB" id="A0A5B8XQZ5"/>
<name>A0A5B8XQZ5_9DELT</name>
<dbReference type="KEGG" id="bbae:FRD01_14045"/>
<gene>
    <name evidence="1" type="ORF">FRD01_14045</name>
</gene>